<evidence type="ECO:0000256" key="2">
    <source>
        <dbReference type="SAM" id="SignalP"/>
    </source>
</evidence>
<accession>A0A0P4VXX2</accession>
<proteinExistence type="predicted"/>
<dbReference type="InterPro" id="IPR043504">
    <property type="entry name" value="Peptidase_S1_PA_chymotrypsin"/>
</dbReference>
<evidence type="ECO:0000256" key="1">
    <source>
        <dbReference type="ARBA" id="ARBA00023157"/>
    </source>
</evidence>
<dbReference type="PROSITE" id="PS50240">
    <property type="entry name" value="TRYPSIN_DOM"/>
    <property type="match status" value="1"/>
</dbReference>
<evidence type="ECO:0000313" key="4">
    <source>
        <dbReference type="EMBL" id="JAI57127.1"/>
    </source>
</evidence>
<dbReference type="InterPro" id="IPR009003">
    <property type="entry name" value="Peptidase_S1_PA"/>
</dbReference>
<dbReference type="GO" id="GO:0006508">
    <property type="term" value="P:proteolysis"/>
    <property type="evidence" value="ECO:0007669"/>
    <property type="project" value="InterPro"/>
</dbReference>
<dbReference type="Gene3D" id="2.40.10.10">
    <property type="entry name" value="Trypsin-like serine proteases"/>
    <property type="match status" value="1"/>
</dbReference>
<feature type="chain" id="PRO_5006070108" description="Peptidase S1 domain-containing protein" evidence="2">
    <location>
        <begin position="23"/>
        <end position="269"/>
    </location>
</feature>
<dbReference type="PANTHER" id="PTHR24258:SF143">
    <property type="match status" value="1"/>
</dbReference>
<dbReference type="PROSITE" id="PS00134">
    <property type="entry name" value="TRYPSIN_HIS"/>
    <property type="match status" value="1"/>
</dbReference>
<reference evidence="4" key="1">
    <citation type="submission" date="2015-09" db="EMBL/GenBank/DDBJ databases">
        <title>Scylla olivacea transcriptome.</title>
        <authorList>
            <person name="Ikhwanuddin M."/>
        </authorList>
    </citation>
    <scope>NUCLEOTIDE SEQUENCE</scope>
</reference>
<dbReference type="Pfam" id="PF00089">
    <property type="entry name" value="Trypsin"/>
    <property type="match status" value="1"/>
</dbReference>
<sequence>MDVSKFGWLFSFLLLFKRYSACLPPPPAVSRCLPMSHSYLTNVHVLAGGRNLAALLLLALCVCASTKDWSWRPLHHGYLIDPRPRSAAILSNNRLAEDEDTANTTATITATATPETESQVRRDQLVTTNTTDVLAEGRALRYRRRVTTCGYGMSFYRQPRIMTPDIILGTAYFGEFPWHAAVLKGNKYVCGAVLVDARHVLTAAHCVAGSNTRAIRIRLGEWDVSSSSEFYRHVDMRVRKIMVHPRHYIGNRVDMAVIRLKRYINFDAK</sequence>
<dbReference type="GO" id="GO:0004252">
    <property type="term" value="F:serine-type endopeptidase activity"/>
    <property type="evidence" value="ECO:0007669"/>
    <property type="project" value="InterPro"/>
</dbReference>
<feature type="domain" description="Peptidase S1" evidence="3">
    <location>
        <begin position="166"/>
        <end position="269"/>
    </location>
</feature>
<dbReference type="PANTHER" id="PTHR24258">
    <property type="entry name" value="SERINE PROTEASE-RELATED"/>
    <property type="match status" value="1"/>
</dbReference>
<dbReference type="InterPro" id="IPR018114">
    <property type="entry name" value="TRYPSIN_HIS"/>
</dbReference>
<dbReference type="EMBL" id="GDRN01109111">
    <property type="protein sequence ID" value="JAI57127.1"/>
    <property type="molecule type" value="Transcribed_RNA"/>
</dbReference>
<feature type="signal peptide" evidence="2">
    <location>
        <begin position="1"/>
        <end position="22"/>
    </location>
</feature>
<keyword evidence="2" id="KW-0732">Signal</keyword>
<organism evidence="4">
    <name type="scientific">Scylla olivacea</name>
    <name type="common">Orange mud crab</name>
    <name type="synonym">Cancer olivacea</name>
    <dbReference type="NCBI Taxonomy" id="85551"/>
    <lineage>
        <taxon>Eukaryota</taxon>
        <taxon>Metazoa</taxon>
        <taxon>Ecdysozoa</taxon>
        <taxon>Arthropoda</taxon>
        <taxon>Crustacea</taxon>
        <taxon>Multicrustacea</taxon>
        <taxon>Malacostraca</taxon>
        <taxon>Eumalacostraca</taxon>
        <taxon>Eucarida</taxon>
        <taxon>Decapoda</taxon>
        <taxon>Pleocyemata</taxon>
        <taxon>Brachyura</taxon>
        <taxon>Eubrachyura</taxon>
        <taxon>Portunoidea</taxon>
        <taxon>Portunidae</taxon>
        <taxon>Portuninae</taxon>
        <taxon>Scylla</taxon>
    </lineage>
</organism>
<dbReference type="SUPFAM" id="SSF50494">
    <property type="entry name" value="Trypsin-like serine proteases"/>
    <property type="match status" value="1"/>
</dbReference>
<keyword evidence="1" id="KW-1015">Disulfide bond</keyword>
<protein>
    <recommendedName>
        <fullName evidence="3">Peptidase S1 domain-containing protein</fullName>
    </recommendedName>
</protein>
<dbReference type="AlphaFoldDB" id="A0A0P4VXX2"/>
<name>A0A0P4VXX2_SCYOL</name>
<dbReference type="InterPro" id="IPR001254">
    <property type="entry name" value="Trypsin_dom"/>
</dbReference>
<dbReference type="FunFam" id="2.40.10.10:FF:000068">
    <property type="entry name" value="transmembrane protease serine 2"/>
    <property type="match status" value="1"/>
</dbReference>
<evidence type="ECO:0000259" key="3">
    <source>
        <dbReference type="PROSITE" id="PS50240"/>
    </source>
</evidence>